<dbReference type="PANTHER" id="PTHR46915:SF2">
    <property type="entry name" value="UBIQUITIN-LIKE PROTEASE 4"/>
    <property type="match status" value="1"/>
</dbReference>
<keyword evidence="2" id="KW-0645">Protease</keyword>
<dbReference type="GO" id="GO:0006508">
    <property type="term" value="P:proteolysis"/>
    <property type="evidence" value="ECO:0007669"/>
    <property type="project" value="UniProtKB-KW"/>
</dbReference>
<dbReference type="PROSITE" id="PS50600">
    <property type="entry name" value="ULP_PROTEASE"/>
    <property type="match status" value="1"/>
</dbReference>
<dbReference type="Gene3D" id="3.40.395.10">
    <property type="entry name" value="Adenoviral Proteinase, Chain A"/>
    <property type="match status" value="1"/>
</dbReference>
<dbReference type="Proteomes" id="UP000224634">
    <property type="component" value="Unassembled WGS sequence"/>
</dbReference>
<sequence length="763" mass="86984">MRPMYKEPSRHMGRVRKRRCCSTIPSDIRSMLDSPPKSHADSKSFIRQLKPHQRSLCYQHLRILANMAVGIVEESATKVNIPQTRQRSLSASPDRPAKRSHLDLPNPPSYSPTYDPLHDEIFLKQVLEELEQRLSPRREDTHGGITDRLIHSLLTTAKPAGSGIDVHLWSGEHAAAKIEAGNVDIPIVTESQQPFQWGRLDRPIRQLFQHLEGLDFDVSVQIPSLERSTTTRPLSKVKERFLESQVNDDPWTVLRLYNPLPSILPAFLTGQNCQLLSRVRDVIWLGNSAEWATWKEDTLEWVSLYEGGHNTCPDIDGHGFSTWLTVQEGSIGFGWMSRPTKEELDEWIKDPRGCTGGQWRYIVLQPGQTILFNSGAIYFSFGASKGQYLVLSGHILQWSNIGQWLEVIIAQIKNPDIAKEGMRSVTAKYVKVVADLIHQCKGISQIGDEGTVKRLLDNIRAFDRVLVTKEGPTATPHVVVQNCGDEKMVLYHDVTITPKDFQILREKGEEGYLHDSLILFYLWFLRDQIAQRGSLDCPVLHPSIIFTFMDGGASMIEEWARVDIFSCDFVIVPMSDEADEHWYMAILYYPSSLLEDSRHDAPIPRLVILDPMFQQRPEGEKVLREFIASEARVQARRIDMEKIKVTSPVDMKETVPSQKNNYDCGLFVLIYCEKFLLDPSDFIQKFVDQGQSLFERDEWGNQESHLIRQQYISLLQRFARSERHDGRLLDGDGEPIIDGVLGPDGKGLMCAFKGSRAKNNRMI</sequence>
<dbReference type="GO" id="GO:0019783">
    <property type="term" value="F:ubiquitin-like protein peptidase activity"/>
    <property type="evidence" value="ECO:0007669"/>
    <property type="project" value="UniProtKB-ARBA"/>
</dbReference>
<feature type="domain" description="Ubiquitin-like protease family profile" evidence="6">
    <location>
        <begin position="494"/>
        <end position="675"/>
    </location>
</feature>
<keyword evidence="3" id="KW-0378">Hydrolase</keyword>
<dbReference type="STRING" id="1447883.A0A2B7WFC6"/>
<protein>
    <recommendedName>
        <fullName evidence="6">Ubiquitin-like protease family profile domain-containing protein</fullName>
    </recommendedName>
</protein>
<evidence type="ECO:0000313" key="8">
    <source>
        <dbReference type="Proteomes" id="UP000224634"/>
    </source>
</evidence>
<dbReference type="SUPFAM" id="SSF54001">
    <property type="entry name" value="Cysteine proteinases"/>
    <property type="match status" value="1"/>
</dbReference>
<evidence type="ECO:0000256" key="2">
    <source>
        <dbReference type="ARBA" id="ARBA00022670"/>
    </source>
</evidence>
<evidence type="ECO:0000256" key="1">
    <source>
        <dbReference type="ARBA" id="ARBA00005234"/>
    </source>
</evidence>
<dbReference type="GO" id="GO:0016926">
    <property type="term" value="P:protein desumoylation"/>
    <property type="evidence" value="ECO:0007669"/>
    <property type="project" value="UniProtKB-ARBA"/>
</dbReference>
<proteinExistence type="inferred from homology"/>
<dbReference type="Pfam" id="PF02902">
    <property type="entry name" value="Peptidase_C48"/>
    <property type="match status" value="1"/>
</dbReference>
<keyword evidence="8" id="KW-1185">Reference proteome</keyword>
<dbReference type="OrthoDB" id="4206709at2759"/>
<organism evidence="7 8">
    <name type="scientific">Polytolypa hystricis (strain UAMH7299)</name>
    <dbReference type="NCBI Taxonomy" id="1447883"/>
    <lineage>
        <taxon>Eukaryota</taxon>
        <taxon>Fungi</taxon>
        <taxon>Dikarya</taxon>
        <taxon>Ascomycota</taxon>
        <taxon>Pezizomycotina</taxon>
        <taxon>Eurotiomycetes</taxon>
        <taxon>Eurotiomycetidae</taxon>
        <taxon>Onygenales</taxon>
        <taxon>Onygenales incertae sedis</taxon>
        <taxon>Polytolypa</taxon>
    </lineage>
</organism>
<reference evidence="7 8" key="1">
    <citation type="submission" date="2017-10" db="EMBL/GenBank/DDBJ databases">
        <title>Comparative genomics in systemic dimorphic fungi from Ajellomycetaceae.</title>
        <authorList>
            <person name="Munoz J.F."/>
            <person name="Mcewen J.G."/>
            <person name="Clay O.K."/>
            <person name="Cuomo C.A."/>
        </authorList>
    </citation>
    <scope>NUCLEOTIDE SEQUENCE [LARGE SCALE GENOMIC DNA]</scope>
    <source>
        <strain evidence="7 8">UAMH7299</strain>
    </source>
</reference>
<gene>
    <name evidence="7" type="ORF">AJ80_10004</name>
</gene>
<comment type="caution">
    <text evidence="7">The sequence shown here is derived from an EMBL/GenBank/DDBJ whole genome shotgun (WGS) entry which is preliminary data.</text>
</comment>
<dbReference type="EMBL" id="PDNA01000481">
    <property type="protein sequence ID" value="PGG95201.1"/>
    <property type="molecule type" value="Genomic_DNA"/>
</dbReference>
<dbReference type="PANTHER" id="PTHR46915">
    <property type="entry name" value="UBIQUITIN-LIKE PROTEASE 4-RELATED"/>
    <property type="match status" value="1"/>
</dbReference>
<evidence type="ECO:0000313" key="7">
    <source>
        <dbReference type="EMBL" id="PGG95201.1"/>
    </source>
</evidence>
<accession>A0A2B7WFC6</accession>
<evidence type="ECO:0000256" key="5">
    <source>
        <dbReference type="SAM" id="MobiDB-lite"/>
    </source>
</evidence>
<dbReference type="GO" id="GO:0008234">
    <property type="term" value="F:cysteine-type peptidase activity"/>
    <property type="evidence" value="ECO:0007669"/>
    <property type="project" value="UniProtKB-KW"/>
</dbReference>
<dbReference type="InterPro" id="IPR003653">
    <property type="entry name" value="Peptidase_C48_C"/>
</dbReference>
<dbReference type="InterPro" id="IPR038765">
    <property type="entry name" value="Papain-like_cys_pep_sf"/>
</dbReference>
<dbReference type="AlphaFoldDB" id="A0A2B7WFC6"/>
<evidence type="ECO:0000256" key="4">
    <source>
        <dbReference type="ARBA" id="ARBA00022807"/>
    </source>
</evidence>
<evidence type="ECO:0000256" key="3">
    <source>
        <dbReference type="ARBA" id="ARBA00022801"/>
    </source>
</evidence>
<feature type="region of interest" description="Disordered" evidence="5">
    <location>
        <begin position="82"/>
        <end position="109"/>
    </location>
</feature>
<keyword evidence="4" id="KW-0788">Thiol protease</keyword>
<name>A0A2B7WFC6_POLH7</name>
<evidence type="ECO:0000259" key="6">
    <source>
        <dbReference type="PROSITE" id="PS50600"/>
    </source>
</evidence>
<comment type="similarity">
    <text evidence="1">Belongs to the peptidase C48 family.</text>
</comment>
<feature type="compositionally biased region" description="Polar residues" evidence="5">
    <location>
        <begin position="82"/>
        <end position="91"/>
    </location>
</feature>